<organism evidence="1 2">
    <name type="scientific">Sphingobacterium humi</name>
    <dbReference type="NCBI Taxonomy" id="1796905"/>
    <lineage>
        <taxon>Bacteria</taxon>
        <taxon>Pseudomonadati</taxon>
        <taxon>Bacteroidota</taxon>
        <taxon>Sphingobacteriia</taxon>
        <taxon>Sphingobacteriales</taxon>
        <taxon>Sphingobacteriaceae</taxon>
        <taxon>Sphingobacterium</taxon>
    </lineage>
</organism>
<dbReference type="Pfam" id="PF00300">
    <property type="entry name" value="His_Phos_1"/>
    <property type="match status" value="1"/>
</dbReference>
<dbReference type="EMBL" id="WSQA01000006">
    <property type="protein sequence ID" value="MVZ62265.1"/>
    <property type="molecule type" value="Genomic_DNA"/>
</dbReference>
<dbReference type="AlphaFoldDB" id="A0A6N8KXT4"/>
<dbReference type="OrthoDB" id="9810154at2"/>
<evidence type="ECO:0000313" key="2">
    <source>
        <dbReference type="Proteomes" id="UP000435036"/>
    </source>
</evidence>
<dbReference type="SUPFAM" id="SSF53254">
    <property type="entry name" value="Phosphoglycerate mutase-like"/>
    <property type="match status" value="1"/>
</dbReference>
<keyword evidence="2" id="KW-1185">Reference proteome</keyword>
<dbReference type="Gene3D" id="3.40.50.1240">
    <property type="entry name" value="Phosphoglycerate mutase-like"/>
    <property type="match status" value="1"/>
</dbReference>
<dbReference type="InterPro" id="IPR013078">
    <property type="entry name" value="His_Pase_superF_clade-1"/>
</dbReference>
<comment type="caution">
    <text evidence="1">The sequence shown here is derived from an EMBL/GenBank/DDBJ whole genome shotgun (WGS) entry which is preliminary data.</text>
</comment>
<evidence type="ECO:0000313" key="1">
    <source>
        <dbReference type="EMBL" id="MVZ62265.1"/>
    </source>
</evidence>
<dbReference type="InterPro" id="IPR029033">
    <property type="entry name" value="His_PPase_superfam"/>
</dbReference>
<dbReference type="Proteomes" id="UP000435036">
    <property type="component" value="Unassembled WGS sequence"/>
</dbReference>
<protein>
    <submittedName>
        <fullName evidence="1">Phosphohistidine phosphatase</fullName>
    </submittedName>
</protein>
<dbReference type="RefSeq" id="WP_160369007.1">
    <property type="nucleotide sequence ID" value="NZ_WSQA01000006.1"/>
</dbReference>
<reference evidence="1 2" key="1">
    <citation type="submission" date="2019-12" db="EMBL/GenBank/DDBJ databases">
        <authorList>
            <person name="Dong K."/>
        </authorList>
    </citation>
    <scope>NUCLEOTIDE SEQUENCE [LARGE SCALE GENOMIC DNA]</scope>
    <source>
        <strain evidence="1 2">JCM 31225</strain>
    </source>
</reference>
<name>A0A6N8KXT4_9SPHI</name>
<sequence>MKTLYLIRHAKAEDHGLVKNDFNRNIVSKGKERAIRIAQELAKDLQIDAQSLFISSSANRAIQTAHIFSEILGYPEANIQETRAIYEAHFTDILAVINAAAKDVSQLFIFGHNPGLSNLCNYLSHEEVDLATSNVAILQLPEDFDFTELSGGTAKLQGVIQ</sequence>
<dbReference type="CDD" id="cd07067">
    <property type="entry name" value="HP_PGM_like"/>
    <property type="match status" value="1"/>
</dbReference>
<proteinExistence type="predicted"/>
<gene>
    <name evidence="1" type="ORF">GQF63_09555</name>
</gene>
<accession>A0A6N8KXT4</accession>